<comment type="cofactor">
    <cofactor evidence="1">
        <name>FMN</name>
        <dbReference type="ChEBI" id="CHEBI:58210"/>
    </cofactor>
</comment>
<dbReference type="InterPro" id="IPR012349">
    <property type="entry name" value="Split_barrel_FMN-bd"/>
</dbReference>
<feature type="domain" description="Flavin reductase like" evidence="2">
    <location>
        <begin position="21"/>
        <end position="166"/>
    </location>
</feature>
<gene>
    <name evidence="3" type="ORF">ENU21_04090</name>
</gene>
<accession>A0A7C4D5U3</accession>
<dbReference type="Gene3D" id="2.30.110.10">
    <property type="entry name" value="Electron Transport, Fmn-binding Protein, Chain A"/>
    <property type="match status" value="1"/>
</dbReference>
<dbReference type="SUPFAM" id="SSF50475">
    <property type="entry name" value="FMN-binding split barrel"/>
    <property type="match status" value="1"/>
</dbReference>
<name>A0A7C4D5U3_THEPE</name>
<proteinExistence type="predicted"/>
<organism evidence="3">
    <name type="scientific">Thermofilum pendens</name>
    <dbReference type="NCBI Taxonomy" id="2269"/>
    <lineage>
        <taxon>Archaea</taxon>
        <taxon>Thermoproteota</taxon>
        <taxon>Thermoprotei</taxon>
        <taxon>Thermofilales</taxon>
        <taxon>Thermofilaceae</taxon>
        <taxon>Thermofilum</taxon>
    </lineage>
</organism>
<dbReference type="PANTHER" id="PTHR43241">
    <property type="entry name" value="FLAVIN REDUCTASE DOMAIN PROTEIN"/>
    <property type="match status" value="1"/>
</dbReference>
<evidence type="ECO:0000313" key="3">
    <source>
        <dbReference type="EMBL" id="HGM46917.1"/>
    </source>
</evidence>
<dbReference type="PANTHER" id="PTHR43241:SF1">
    <property type="entry name" value="FLAVIN REDUCTASE LIKE DOMAIN-CONTAINING PROTEIN"/>
    <property type="match status" value="1"/>
</dbReference>
<evidence type="ECO:0000259" key="2">
    <source>
        <dbReference type="SMART" id="SM00903"/>
    </source>
</evidence>
<sequence length="196" mass="21680">MGERLGAMPDYISVDIRRFTRLLHPKMVSLIVALREDGRPNAMPASWVMPASVEPPLLVVAVSPRRYTYDLIQRRPEFTVNPVPLKMRGVVEYLGSVSGRDLDKLAHAKLGLLQPVAVSTPCLEEALACIECSVWAQYPCGDHYLIVGKVRAARVRRDAWTGSLYDLSAAEPLLHLGGDEYATASREPRGKERGEG</sequence>
<dbReference type="GO" id="GO:0010181">
    <property type="term" value="F:FMN binding"/>
    <property type="evidence" value="ECO:0007669"/>
    <property type="project" value="InterPro"/>
</dbReference>
<dbReference type="InterPro" id="IPR053310">
    <property type="entry name" value="Flavoredoxin-like"/>
</dbReference>
<evidence type="ECO:0000256" key="1">
    <source>
        <dbReference type="ARBA" id="ARBA00001917"/>
    </source>
</evidence>
<dbReference type="SMART" id="SM00903">
    <property type="entry name" value="Flavin_Reduct"/>
    <property type="match status" value="1"/>
</dbReference>
<dbReference type="EMBL" id="DTBQ01000111">
    <property type="protein sequence ID" value="HGM46917.1"/>
    <property type="molecule type" value="Genomic_DNA"/>
</dbReference>
<dbReference type="InterPro" id="IPR002563">
    <property type="entry name" value="Flavin_Rdtase-like_dom"/>
</dbReference>
<comment type="caution">
    <text evidence="3">The sequence shown here is derived from an EMBL/GenBank/DDBJ whole genome shotgun (WGS) entry which is preliminary data.</text>
</comment>
<dbReference type="Pfam" id="PF01613">
    <property type="entry name" value="Flavin_Reduct"/>
    <property type="match status" value="1"/>
</dbReference>
<reference evidence="3" key="1">
    <citation type="journal article" date="2020" name="mSystems">
        <title>Genome- and Community-Level Interaction Insights into Carbon Utilization and Element Cycling Functions of Hydrothermarchaeota in Hydrothermal Sediment.</title>
        <authorList>
            <person name="Zhou Z."/>
            <person name="Liu Y."/>
            <person name="Xu W."/>
            <person name="Pan J."/>
            <person name="Luo Z.H."/>
            <person name="Li M."/>
        </authorList>
    </citation>
    <scope>NUCLEOTIDE SEQUENCE</scope>
    <source>
        <strain evidence="3">SpSt-649</strain>
    </source>
</reference>
<protein>
    <submittedName>
        <fullName evidence="3">Flavin reductase family protein</fullName>
    </submittedName>
</protein>
<dbReference type="AlphaFoldDB" id="A0A7C4D5U3"/>